<dbReference type="OrthoDB" id="4958311at2"/>
<proteinExistence type="predicted"/>
<dbReference type="InterPro" id="IPR036641">
    <property type="entry name" value="HPT_dom_sf"/>
</dbReference>
<dbReference type="RefSeq" id="WP_120149969.1">
    <property type="nucleotide sequence ID" value="NZ_QZVT01000009.1"/>
</dbReference>
<accession>A0A3A5MAY0</accession>
<sequence>MIPVLDTCAFEILADDLGSFVASEFLTSFDALLADRIRRIERALETQDEEEVITALLSLQASAAMAGAAQLQASAARALAQRPVGSTPPGPLVRKLQGQADMFRDAFATFHHSGYTSLTNEPPSGKLA</sequence>
<dbReference type="AlphaFoldDB" id="A0A3A5MAY0"/>
<protein>
    <recommendedName>
        <fullName evidence="3">HPt domain-containing protein</fullName>
    </recommendedName>
</protein>
<reference evidence="1 2" key="1">
    <citation type="submission" date="2018-09" db="EMBL/GenBank/DDBJ databases">
        <title>Novel species of Arthrobacter.</title>
        <authorList>
            <person name="Liu Q."/>
            <person name="Xin Y.-H."/>
        </authorList>
    </citation>
    <scope>NUCLEOTIDE SEQUENCE [LARGE SCALE GENOMIC DNA]</scope>
    <source>
        <strain evidence="1 2">Hz2</strain>
    </source>
</reference>
<dbReference type="GO" id="GO:0000160">
    <property type="term" value="P:phosphorelay signal transduction system"/>
    <property type="evidence" value="ECO:0007669"/>
    <property type="project" value="InterPro"/>
</dbReference>
<dbReference type="Gene3D" id="1.20.120.160">
    <property type="entry name" value="HPT domain"/>
    <property type="match status" value="1"/>
</dbReference>
<comment type="caution">
    <text evidence="1">The sequence shown here is derived from an EMBL/GenBank/DDBJ whole genome shotgun (WGS) entry which is preliminary data.</text>
</comment>
<dbReference type="SUPFAM" id="SSF47226">
    <property type="entry name" value="Histidine-containing phosphotransfer domain, HPT domain"/>
    <property type="match status" value="1"/>
</dbReference>
<dbReference type="EMBL" id="QZVT01000009">
    <property type="protein sequence ID" value="RJT77350.1"/>
    <property type="molecule type" value="Genomic_DNA"/>
</dbReference>
<evidence type="ECO:0000313" key="1">
    <source>
        <dbReference type="EMBL" id="RJT77350.1"/>
    </source>
</evidence>
<gene>
    <name evidence="1" type="ORF">D6T63_15555</name>
</gene>
<keyword evidence="2" id="KW-1185">Reference proteome</keyword>
<organism evidence="1 2">
    <name type="scientific">Arthrobacter cheniae</name>
    <dbReference type="NCBI Taxonomy" id="1258888"/>
    <lineage>
        <taxon>Bacteria</taxon>
        <taxon>Bacillati</taxon>
        <taxon>Actinomycetota</taxon>
        <taxon>Actinomycetes</taxon>
        <taxon>Micrococcales</taxon>
        <taxon>Micrococcaceae</taxon>
        <taxon>Arthrobacter</taxon>
    </lineage>
</organism>
<evidence type="ECO:0008006" key="3">
    <source>
        <dbReference type="Google" id="ProtNLM"/>
    </source>
</evidence>
<dbReference type="Proteomes" id="UP000272560">
    <property type="component" value="Unassembled WGS sequence"/>
</dbReference>
<evidence type="ECO:0000313" key="2">
    <source>
        <dbReference type="Proteomes" id="UP000272560"/>
    </source>
</evidence>
<name>A0A3A5MAY0_9MICC</name>